<dbReference type="EMBL" id="KZ989184">
    <property type="protein sequence ID" value="RKP27579.1"/>
    <property type="molecule type" value="Genomic_DNA"/>
</dbReference>
<feature type="transmembrane region" description="Helical" evidence="7">
    <location>
        <begin position="100"/>
        <end position="124"/>
    </location>
</feature>
<feature type="binding site" evidence="6">
    <location>
        <position position="270"/>
    </location>
    <ligand>
        <name>Zn(2+)</name>
        <dbReference type="ChEBI" id="CHEBI:29105"/>
    </ligand>
</feature>
<comment type="subcellular location">
    <subcellularLocation>
        <location evidence="1">Membrane</location>
        <topology evidence="1">Multi-pass membrane protein</topology>
    </subcellularLocation>
</comment>
<evidence type="ECO:0000256" key="3">
    <source>
        <dbReference type="ARBA" id="ARBA00022692"/>
    </source>
</evidence>
<dbReference type="Proteomes" id="UP000278143">
    <property type="component" value="Unassembled WGS sequence"/>
</dbReference>
<feature type="transmembrane region" description="Helical" evidence="7">
    <location>
        <begin position="136"/>
        <end position="158"/>
    </location>
</feature>
<dbReference type="GO" id="GO:0038023">
    <property type="term" value="F:signaling receptor activity"/>
    <property type="evidence" value="ECO:0007669"/>
    <property type="project" value="TreeGrafter"/>
</dbReference>
<evidence type="ECO:0000313" key="9">
    <source>
        <dbReference type="Proteomes" id="UP000278143"/>
    </source>
</evidence>
<evidence type="ECO:0000313" key="8">
    <source>
        <dbReference type="EMBL" id="RKP27579.1"/>
    </source>
</evidence>
<dbReference type="GO" id="GO:0006882">
    <property type="term" value="P:intracellular zinc ion homeostasis"/>
    <property type="evidence" value="ECO:0007669"/>
    <property type="project" value="TreeGrafter"/>
</dbReference>
<keyword evidence="3 7" id="KW-0812">Transmembrane</keyword>
<evidence type="ECO:0000256" key="5">
    <source>
        <dbReference type="ARBA" id="ARBA00023136"/>
    </source>
</evidence>
<gene>
    <name evidence="8" type="ORF">SYNPS1DRAFT_12467</name>
</gene>
<dbReference type="GO" id="GO:0046872">
    <property type="term" value="F:metal ion binding"/>
    <property type="evidence" value="ECO:0007669"/>
    <property type="project" value="UniProtKB-KW"/>
</dbReference>
<evidence type="ECO:0000256" key="1">
    <source>
        <dbReference type="ARBA" id="ARBA00004141"/>
    </source>
</evidence>
<keyword evidence="5 7" id="KW-0472">Membrane</keyword>
<protein>
    <submittedName>
        <fullName evidence="8">Hemolysin-III related-domain-containing protein</fullName>
    </submittedName>
</protein>
<keyword evidence="6" id="KW-0862">Zinc</keyword>
<dbReference type="Pfam" id="PF03006">
    <property type="entry name" value="HlyIII"/>
    <property type="match status" value="1"/>
</dbReference>
<keyword evidence="9" id="KW-1185">Reference proteome</keyword>
<name>A0A4V1J275_9FUNG</name>
<evidence type="ECO:0000256" key="6">
    <source>
        <dbReference type="PIRSR" id="PIRSR604254-1"/>
    </source>
</evidence>
<accession>A0A4V1J275</accession>
<dbReference type="PANTHER" id="PTHR20855:SF52">
    <property type="entry name" value="ADIPONECTIN RECEPTOR PROTEIN"/>
    <property type="match status" value="1"/>
</dbReference>
<sequence>MTPPPPPPSADDAATTKQTDARWCSYADLPQWMQDNEYIHAFYRPPTFSYRRCIASLGYIHNETGNIYSHAVGALLFLGLTGFTAHMISEQSTANWSDSLVFYVFLSGAIICLGLSATFHLFSCHSEKVSANWNRCDYIGIVALIVGSFYPIVYYAFYCHPVARNVYLAVITGLGALTVTTCISRQFASPAFRCYRAGIFIALGGSGVVPMLHALIQFGWHHIIEGASLPWVVSMGAVYIVGAIIYAARVPERWWPGKFDIFLHSHQIFHLFVITAATMHYVGLVRAFRWHHNMDPFCALR</sequence>
<dbReference type="PANTHER" id="PTHR20855">
    <property type="entry name" value="ADIPOR/PROGESTIN RECEPTOR-RELATED"/>
    <property type="match status" value="1"/>
</dbReference>
<feature type="transmembrane region" description="Helical" evidence="7">
    <location>
        <begin position="67"/>
        <end position="88"/>
    </location>
</feature>
<feature type="transmembrane region" description="Helical" evidence="7">
    <location>
        <begin position="195"/>
        <end position="216"/>
    </location>
</feature>
<dbReference type="AlphaFoldDB" id="A0A4V1J275"/>
<organism evidence="8 9">
    <name type="scientific">Syncephalis pseudoplumigaleata</name>
    <dbReference type="NCBI Taxonomy" id="1712513"/>
    <lineage>
        <taxon>Eukaryota</taxon>
        <taxon>Fungi</taxon>
        <taxon>Fungi incertae sedis</taxon>
        <taxon>Zoopagomycota</taxon>
        <taxon>Zoopagomycotina</taxon>
        <taxon>Zoopagomycetes</taxon>
        <taxon>Zoopagales</taxon>
        <taxon>Piptocephalidaceae</taxon>
        <taxon>Syncephalis</taxon>
    </lineage>
</organism>
<feature type="transmembrane region" description="Helical" evidence="7">
    <location>
        <begin position="164"/>
        <end position="183"/>
    </location>
</feature>
<evidence type="ECO:0000256" key="7">
    <source>
        <dbReference type="SAM" id="Phobius"/>
    </source>
</evidence>
<feature type="binding site" evidence="6">
    <location>
        <position position="266"/>
    </location>
    <ligand>
        <name>Zn(2+)</name>
        <dbReference type="ChEBI" id="CHEBI:29105"/>
    </ligand>
</feature>
<evidence type="ECO:0000256" key="2">
    <source>
        <dbReference type="ARBA" id="ARBA00007018"/>
    </source>
</evidence>
<comment type="similarity">
    <text evidence="2">Belongs to the ADIPOR family.</text>
</comment>
<proteinExistence type="inferred from homology"/>
<dbReference type="InterPro" id="IPR004254">
    <property type="entry name" value="AdipoR/HlyIII-related"/>
</dbReference>
<dbReference type="GO" id="GO:0016020">
    <property type="term" value="C:membrane"/>
    <property type="evidence" value="ECO:0007669"/>
    <property type="project" value="UniProtKB-SubCell"/>
</dbReference>
<keyword evidence="6" id="KW-0479">Metal-binding</keyword>
<keyword evidence="4 7" id="KW-1133">Transmembrane helix</keyword>
<feature type="transmembrane region" description="Helical" evidence="7">
    <location>
        <begin position="228"/>
        <end position="248"/>
    </location>
</feature>
<feature type="binding site" evidence="6">
    <location>
        <position position="120"/>
    </location>
    <ligand>
        <name>Zn(2+)</name>
        <dbReference type="ChEBI" id="CHEBI:29105"/>
    </ligand>
</feature>
<feature type="transmembrane region" description="Helical" evidence="7">
    <location>
        <begin position="268"/>
        <end position="288"/>
    </location>
</feature>
<evidence type="ECO:0000256" key="4">
    <source>
        <dbReference type="ARBA" id="ARBA00022989"/>
    </source>
</evidence>
<dbReference type="OrthoDB" id="529367at2759"/>
<reference evidence="9" key="1">
    <citation type="journal article" date="2018" name="Nat. Microbiol.">
        <title>Leveraging single-cell genomics to expand the fungal tree of life.</title>
        <authorList>
            <person name="Ahrendt S.R."/>
            <person name="Quandt C.A."/>
            <person name="Ciobanu D."/>
            <person name="Clum A."/>
            <person name="Salamov A."/>
            <person name="Andreopoulos B."/>
            <person name="Cheng J.F."/>
            <person name="Woyke T."/>
            <person name="Pelin A."/>
            <person name="Henrissat B."/>
            <person name="Reynolds N.K."/>
            <person name="Benny G.L."/>
            <person name="Smith M.E."/>
            <person name="James T.Y."/>
            <person name="Grigoriev I.V."/>
        </authorList>
    </citation>
    <scope>NUCLEOTIDE SEQUENCE [LARGE SCALE GENOMIC DNA]</scope>
    <source>
        <strain evidence="9">Benny S71-1</strain>
    </source>
</reference>